<evidence type="ECO:0000313" key="2">
    <source>
        <dbReference type="Proteomes" id="UP001291623"/>
    </source>
</evidence>
<protein>
    <submittedName>
        <fullName evidence="1">Uncharacterized protein</fullName>
    </submittedName>
</protein>
<sequence length="92" mass="10627">MKENLLALPRVSNSVVVSLESVTETTDYAISHDYEYEYMNYLLIKWIDGGSMIFLCSWQEFCFKLLISSTMVIICQGHLHSSSVISYFLMNK</sequence>
<accession>A0AAE1RSH9</accession>
<comment type="caution">
    <text evidence="1">The sequence shown here is derived from an EMBL/GenBank/DDBJ whole genome shotgun (WGS) entry which is preliminary data.</text>
</comment>
<name>A0AAE1RSH9_9SOLA</name>
<dbReference type="EMBL" id="JAVYJV010000013">
    <property type="protein sequence ID" value="KAK4356178.1"/>
    <property type="molecule type" value="Genomic_DNA"/>
</dbReference>
<evidence type="ECO:0000313" key="1">
    <source>
        <dbReference type="EMBL" id="KAK4356178.1"/>
    </source>
</evidence>
<dbReference type="AlphaFoldDB" id="A0AAE1RSH9"/>
<proteinExistence type="predicted"/>
<reference evidence="1" key="1">
    <citation type="submission" date="2023-12" db="EMBL/GenBank/DDBJ databases">
        <title>Genome assembly of Anisodus tanguticus.</title>
        <authorList>
            <person name="Wang Y.-J."/>
        </authorList>
    </citation>
    <scope>NUCLEOTIDE SEQUENCE</scope>
    <source>
        <strain evidence="1">KB-2021</strain>
        <tissue evidence="1">Leaf</tissue>
    </source>
</reference>
<keyword evidence="2" id="KW-1185">Reference proteome</keyword>
<organism evidence="1 2">
    <name type="scientific">Anisodus tanguticus</name>
    <dbReference type="NCBI Taxonomy" id="243964"/>
    <lineage>
        <taxon>Eukaryota</taxon>
        <taxon>Viridiplantae</taxon>
        <taxon>Streptophyta</taxon>
        <taxon>Embryophyta</taxon>
        <taxon>Tracheophyta</taxon>
        <taxon>Spermatophyta</taxon>
        <taxon>Magnoliopsida</taxon>
        <taxon>eudicotyledons</taxon>
        <taxon>Gunneridae</taxon>
        <taxon>Pentapetalae</taxon>
        <taxon>asterids</taxon>
        <taxon>lamiids</taxon>
        <taxon>Solanales</taxon>
        <taxon>Solanaceae</taxon>
        <taxon>Solanoideae</taxon>
        <taxon>Hyoscyameae</taxon>
        <taxon>Anisodus</taxon>
    </lineage>
</organism>
<dbReference type="Proteomes" id="UP001291623">
    <property type="component" value="Unassembled WGS sequence"/>
</dbReference>
<gene>
    <name evidence="1" type="ORF">RND71_025149</name>
</gene>